<dbReference type="VEuPathDB" id="FungiDB:CIHG_03444"/>
<proteinExistence type="predicted"/>
<dbReference type="EMBL" id="DS016990">
    <property type="protein sequence ID" value="KMU85915.1"/>
    <property type="molecule type" value="Genomic_DNA"/>
</dbReference>
<reference evidence="2" key="1">
    <citation type="journal article" date="2010" name="Genome Res.">
        <title>Population genomic sequencing of Coccidioides fungi reveals recent hybridization and transposon control.</title>
        <authorList>
            <person name="Neafsey D.E."/>
            <person name="Barker B.M."/>
            <person name="Sharpton T.J."/>
            <person name="Stajich J.E."/>
            <person name="Park D.J."/>
            <person name="Whiston E."/>
            <person name="Hung C.-Y."/>
            <person name="McMahan C."/>
            <person name="White J."/>
            <person name="Sykes S."/>
            <person name="Heiman D."/>
            <person name="Young S."/>
            <person name="Zeng Q."/>
            <person name="Abouelleil A."/>
            <person name="Aftuck L."/>
            <person name="Bessette D."/>
            <person name="Brown A."/>
            <person name="FitzGerald M."/>
            <person name="Lui A."/>
            <person name="Macdonald J.P."/>
            <person name="Priest M."/>
            <person name="Orbach M.J."/>
            <person name="Galgiani J.N."/>
            <person name="Kirkland T.N."/>
            <person name="Cole G.T."/>
            <person name="Birren B.W."/>
            <person name="Henn M.R."/>
            <person name="Taylor J.W."/>
            <person name="Rounsley S.D."/>
        </authorList>
    </citation>
    <scope>NUCLEOTIDE SEQUENCE [LARGE SCALE GENOMIC DNA]</scope>
    <source>
        <strain evidence="2">H538.4</strain>
    </source>
</reference>
<evidence type="ECO:0000313" key="2">
    <source>
        <dbReference type="Proteomes" id="UP000054563"/>
    </source>
</evidence>
<gene>
    <name evidence="1" type="ORF">CIHG_03444</name>
</gene>
<evidence type="ECO:0000313" key="1">
    <source>
        <dbReference type="EMBL" id="KMU85915.1"/>
    </source>
</evidence>
<accession>A0A0J8RLA7</accession>
<name>A0A0J8RLA7_COCIT</name>
<organism evidence="1 2">
    <name type="scientific">Coccidioides immitis H538.4</name>
    <dbReference type="NCBI Taxonomy" id="396776"/>
    <lineage>
        <taxon>Eukaryota</taxon>
        <taxon>Fungi</taxon>
        <taxon>Dikarya</taxon>
        <taxon>Ascomycota</taxon>
        <taxon>Pezizomycotina</taxon>
        <taxon>Eurotiomycetes</taxon>
        <taxon>Eurotiomycetidae</taxon>
        <taxon>Onygenales</taxon>
        <taxon>Onygenaceae</taxon>
        <taxon>Coccidioides</taxon>
    </lineage>
</organism>
<protein>
    <submittedName>
        <fullName evidence="1">Uncharacterized protein</fullName>
    </submittedName>
</protein>
<sequence length="118" mass="13045">MGGGGGNTQRLHFRCHVGRGLEGGVSEGAMRPVYARQVRRVREPCRGLLYEESYPSGRLRNDTREDESPIEWSIGNRRNGWWGPQGLTMRTPGVEIDTLDSNEVDVKMALLNSGGATT</sequence>
<dbReference type="AlphaFoldDB" id="A0A0J8RLA7"/>
<dbReference type="Proteomes" id="UP000054563">
    <property type="component" value="Unassembled WGS sequence"/>
</dbReference>